<keyword evidence="2" id="KW-0479">Metal-binding</keyword>
<dbReference type="Proteomes" id="UP000289260">
    <property type="component" value="Chromosome"/>
</dbReference>
<name>A0A4V0Z1D3_9MICO</name>
<dbReference type="RefSeq" id="WP_130109158.1">
    <property type="nucleotide sequence ID" value="NZ_CP035806.1"/>
</dbReference>
<dbReference type="PANTHER" id="PTHR46696">
    <property type="entry name" value="P450, PUTATIVE (EUROFUNG)-RELATED"/>
    <property type="match status" value="1"/>
</dbReference>
<dbReference type="Gene3D" id="1.10.630.10">
    <property type="entry name" value="Cytochrome P450"/>
    <property type="match status" value="1"/>
</dbReference>
<gene>
    <name evidence="3" type="ORF">EVS81_03515</name>
</gene>
<dbReference type="Pfam" id="PF00067">
    <property type="entry name" value="p450"/>
    <property type="match status" value="1"/>
</dbReference>
<dbReference type="InterPro" id="IPR036396">
    <property type="entry name" value="Cyt_P450_sf"/>
</dbReference>
<reference evidence="3 4" key="1">
    <citation type="submission" date="2019-02" db="EMBL/GenBank/DDBJ databases">
        <authorList>
            <person name="Sun L."/>
            <person name="Pan D."/>
            <person name="Wu X."/>
        </authorList>
    </citation>
    <scope>NUCLEOTIDE SEQUENCE [LARGE SCALE GENOMIC DNA]</scope>
    <source>
        <strain evidence="3 4">JW-1</strain>
    </source>
</reference>
<dbReference type="InterPro" id="IPR002397">
    <property type="entry name" value="Cyt_P450_B"/>
</dbReference>
<dbReference type="EMBL" id="CP035806">
    <property type="protein sequence ID" value="QBE48009.1"/>
    <property type="molecule type" value="Genomic_DNA"/>
</dbReference>
<dbReference type="PRINTS" id="PR00359">
    <property type="entry name" value="BP450"/>
</dbReference>
<keyword evidence="2" id="KW-0503">Monooxygenase</keyword>
<keyword evidence="2" id="KW-0349">Heme</keyword>
<evidence type="ECO:0000256" key="1">
    <source>
        <dbReference type="ARBA" id="ARBA00010617"/>
    </source>
</evidence>
<dbReference type="SUPFAM" id="SSF48264">
    <property type="entry name" value="Cytochrome P450"/>
    <property type="match status" value="1"/>
</dbReference>
<dbReference type="GO" id="GO:0020037">
    <property type="term" value="F:heme binding"/>
    <property type="evidence" value="ECO:0007669"/>
    <property type="project" value="InterPro"/>
</dbReference>
<dbReference type="OrthoDB" id="502624at2"/>
<dbReference type="InterPro" id="IPR017972">
    <property type="entry name" value="Cyt_P450_CS"/>
</dbReference>
<sequence>MTGQVASEAVPYLDIASPEFAMNSEAVRDARSASWYARTNYGIGVLRYKEVTELLKHASLNQGSAKWPDHHGVHSGVFYDWWAKNLLVLEGDEHDRIRRLLNPAFSPGVARRLEPEFAAIAAELIADMTAKQARGEQVEFVADFSEPFATRALCAMMGLPHEHWPFIASRANTVGYALSVTIKEDIARVDVAVQELYDFVEQLIEERRADPGDDMVSTLLQVSSQDGDTLSGEELRNALVLMLFGGMDTTRNQLGLVLQTFMRNPEQWELLAERPKELTRPALEEALRVNPTTRWVTREANEDFEFNGLHIAKGTTVHLFTMSSGTDPEAYPDPDIDIQIPSRKQHHTFGGGIHKCLGHYIARADMSVALPMLAQAITDVSCPGGDEWLPDSGNHGPVKLPIDFTVR</sequence>
<comment type="similarity">
    <text evidence="1 2">Belongs to the cytochrome P450 family.</text>
</comment>
<accession>A0A4V0Z1D3</accession>
<dbReference type="GO" id="GO:0004497">
    <property type="term" value="F:monooxygenase activity"/>
    <property type="evidence" value="ECO:0007669"/>
    <property type="project" value="UniProtKB-KW"/>
</dbReference>
<dbReference type="PANTHER" id="PTHR46696:SF6">
    <property type="entry name" value="P450, PUTATIVE (EUROFUNG)-RELATED"/>
    <property type="match status" value="1"/>
</dbReference>
<dbReference type="KEGG" id="ltr:EVS81_03515"/>
<dbReference type="GO" id="GO:0016705">
    <property type="term" value="F:oxidoreductase activity, acting on paired donors, with incorporation or reduction of molecular oxygen"/>
    <property type="evidence" value="ECO:0007669"/>
    <property type="project" value="InterPro"/>
</dbReference>
<proteinExistence type="inferred from homology"/>
<keyword evidence="4" id="KW-1185">Reference proteome</keyword>
<keyword evidence="2" id="KW-0560">Oxidoreductase</keyword>
<protein>
    <submittedName>
        <fullName evidence="3">Cytochrome P450</fullName>
    </submittedName>
</protein>
<dbReference type="PROSITE" id="PS00086">
    <property type="entry name" value="CYTOCHROME_P450"/>
    <property type="match status" value="1"/>
</dbReference>
<evidence type="ECO:0000313" key="4">
    <source>
        <dbReference type="Proteomes" id="UP000289260"/>
    </source>
</evidence>
<keyword evidence="2" id="KW-0408">Iron</keyword>
<dbReference type="InterPro" id="IPR001128">
    <property type="entry name" value="Cyt_P450"/>
</dbReference>
<evidence type="ECO:0000256" key="2">
    <source>
        <dbReference type="RuleBase" id="RU000461"/>
    </source>
</evidence>
<dbReference type="GO" id="GO:0005506">
    <property type="term" value="F:iron ion binding"/>
    <property type="evidence" value="ECO:0007669"/>
    <property type="project" value="InterPro"/>
</dbReference>
<evidence type="ECO:0000313" key="3">
    <source>
        <dbReference type="EMBL" id="QBE48009.1"/>
    </source>
</evidence>
<dbReference type="AlphaFoldDB" id="A0A4V0Z1D3"/>
<organism evidence="3 4">
    <name type="scientific">Leucobacter triazinivorans</name>
    <dbReference type="NCBI Taxonomy" id="1784719"/>
    <lineage>
        <taxon>Bacteria</taxon>
        <taxon>Bacillati</taxon>
        <taxon>Actinomycetota</taxon>
        <taxon>Actinomycetes</taxon>
        <taxon>Micrococcales</taxon>
        <taxon>Microbacteriaceae</taxon>
        <taxon>Leucobacter</taxon>
    </lineage>
</organism>